<dbReference type="Proteomes" id="UP000023152">
    <property type="component" value="Unassembled WGS sequence"/>
</dbReference>
<reference evidence="2 3" key="1">
    <citation type="journal article" date="2013" name="Curr. Biol.">
        <title>The Genome of the Foraminiferan Reticulomyxa filosa.</title>
        <authorList>
            <person name="Glockner G."/>
            <person name="Hulsmann N."/>
            <person name="Schleicher M."/>
            <person name="Noegel A.A."/>
            <person name="Eichinger L."/>
            <person name="Gallinger C."/>
            <person name="Pawlowski J."/>
            <person name="Sierra R."/>
            <person name="Euteneuer U."/>
            <person name="Pillet L."/>
            <person name="Moustafa A."/>
            <person name="Platzer M."/>
            <person name="Groth M."/>
            <person name="Szafranski K."/>
            <person name="Schliwa M."/>
        </authorList>
    </citation>
    <scope>NUCLEOTIDE SEQUENCE [LARGE SCALE GENOMIC DNA]</scope>
</reference>
<feature type="region of interest" description="Disordered" evidence="1">
    <location>
        <begin position="171"/>
        <end position="260"/>
    </location>
</feature>
<organism evidence="2 3">
    <name type="scientific">Reticulomyxa filosa</name>
    <dbReference type="NCBI Taxonomy" id="46433"/>
    <lineage>
        <taxon>Eukaryota</taxon>
        <taxon>Sar</taxon>
        <taxon>Rhizaria</taxon>
        <taxon>Retaria</taxon>
        <taxon>Foraminifera</taxon>
        <taxon>Monothalamids</taxon>
        <taxon>Reticulomyxidae</taxon>
        <taxon>Reticulomyxa</taxon>
    </lineage>
</organism>
<feature type="non-terminal residue" evidence="2">
    <location>
        <position position="260"/>
    </location>
</feature>
<accession>X6LRF5</accession>
<protein>
    <submittedName>
        <fullName evidence="2">Functional smad suppressing element 18</fullName>
    </submittedName>
</protein>
<dbReference type="AlphaFoldDB" id="X6LRF5"/>
<proteinExistence type="predicted"/>
<evidence type="ECO:0000256" key="1">
    <source>
        <dbReference type="SAM" id="MobiDB-lite"/>
    </source>
</evidence>
<sequence>MEGKEADDIYLVAVDINGKQQDKRSFAASLSSEHPNGTLTNGQHACNNGDNNIDHVESVCVKDDVRENNSSDVLFLPDVSFLSTMKIGLSEEINITPSKRRKLNNYEHIAANNQNSTGRPTTKIREIRLKPRPQHQKVVPFMIEQETNDMSELIPRKSAHQFHLEYKQANPDAYNNEQGPDHIKEDPYISTTACSPVPRASFPSRPLPPSPPPPPPLPPPPPMADHEHQHSYSYDAPKSSAQYNSFDRKFEEEKEEEEAE</sequence>
<gene>
    <name evidence="2" type="ORF">RFI_32953</name>
</gene>
<name>X6LRF5_RETFI</name>
<evidence type="ECO:0000313" key="3">
    <source>
        <dbReference type="Proteomes" id="UP000023152"/>
    </source>
</evidence>
<evidence type="ECO:0000313" key="2">
    <source>
        <dbReference type="EMBL" id="ETO04443.1"/>
    </source>
</evidence>
<keyword evidence="3" id="KW-1185">Reference proteome</keyword>
<comment type="caution">
    <text evidence="2">The sequence shown here is derived from an EMBL/GenBank/DDBJ whole genome shotgun (WGS) entry which is preliminary data.</text>
</comment>
<feature type="compositionally biased region" description="Pro residues" evidence="1">
    <location>
        <begin position="205"/>
        <end position="223"/>
    </location>
</feature>
<dbReference type="EMBL" id="ASPP01029364">
    <property type="protein sequence ID" value="ETO04443.1"/>
    <property type="molecule type" value="Genomic_DNA"/>
</dbReference>